<feature type="domain" description="GTP cyclohydrolase I" evidence="9">
    <location>
        <begin position="15"/>
        <end position="194"/>
    </location>
</feature>
<name>A0A858PYG3_9RICK</name>
<evidence type="ECO:0000256" key="3">
    <source>
        <dbReference type="ARBA" id="ARBA00008085"/>
    </source>
</evidence>
<protein>
    <recommendedName>
        <fullName evidence="8">GTP cyclohydrolase 1</fullName>
        <ecNumber evidence="8">3.5.4.16</ecNumber>
    </recommendedName>
    <alternativeName>
        <fullName evidence="8">GTP cyclohydrolase I</fullName>
        <shortName evidence="8">GTP-CH-I</shortName>
    </alternativeName>
</protein>
<evidence type="ECO:0000256" key="5">
    <source>
        <dbReference type="ARBA" id="ARBA00022563"/>
    </source>
</evidence>
<comment type="subunit">
    <text evidence="4">Toroid-shaped homodecamer, composed of two pentamers of five dimers.</text>
</comment>
<feature type="binding site" evidence="8">
    <location>
        <position position="86"/>
    </location>
    <ligand>
        <name>Zn(2+)</name>
        <dbReference type="ChEBI" id="CHEBI:29105"/>
    </ligand>
</feature>
<dbReference type="PROSITE" id="PS00860">
    <property type="entry name" value="GTP_CYCLOHYDROL_1_2"/>
    <property type="match status" value="1"/>
</dbReference>
<dbReference type="InterPro" id="IPR020602">
    <property type="entry name" value="GTP_CycHdrlase_I_dom"/>
</dbReference>
<evidence type="ECO:0000256" key="6">
    <source>
        <dbReference type="ARBA" id="ARBA00022801"/>
    </source>
</evidence>
<dbReference type="EC" id="3.5.4.16" evidence="8"/>
<keyword evidence="8" id="KW-0547">Nucleotide-binding</keyword>
<dbReference type="InterPro" id="IPR043134">
    <property type="entry name" value="GTP-CH-I_N"/>
</dbReference>
<evidence type="ECO:0000313" key="11">
    <source>
        <dbReference type="Proteomes" id="UP000500930"/>
    </source>
</evidence>
<feature type="binding site" evidence="8">
    <location>
        <position position="157"/>
    </location>
    <ligand>
        <name>Zn(2+)</name>
        <dbReference type="ChEBI" id="CHEBI:29105"/>
    </ligand>
</feature>
<dbReference type="HAMAP" id="MF_00223">
    <property type="entry name" value="FolE"/>
    <property type="match status" value="1"/>
</dbReference>
<dbReference type="Proteomes" id="UP000500930">
    <property type="component" value="Chromosome"/>
</dbReference>
<dbReference type="NCBIfam" id="NF006825">
    <property type="entry name" value="PRK09347.1-2"/>
    <property type="match status" value="1"/>
</dbReference>
<dbReference type="Gene3D" id="3.30.1130.10">
    <property type="match status" value="1"/>
</dbReference>
<keyword evidence="11" id="KW-1185">Reference proteome</keyword>
<reference evidence="10 11" key="1">
    <citation type="journal article" date="2020" name="Pathogens">
        <title>First Whole Genome Sequence of Anaplasma platys, an Obligate Intracellular Rickettsial Pathogen of Dogs.</title>
        <authorList>
            <person name="Llanes A."/>
            <person name="Rajeev S."/>
        </authorList>
    </citation>
    <scope>NUCLEOTIDE SEQUENCE [LARGE SCALE GENOMIC DNA]</scope>
    <source>
        <strain evidence="10 11">S3</strain>
    </source>
</reference>
<keyword evidence="5 8" id="KW-0554">One-carbon metabolism</keyword>
<dbReference type="KEGG" id="aplt:ANPL_02675"/>
<dbReference type="GO" id="GO:0046654">
    <property type="term" value="P:tetrahydrofolate biosynthetic process"/>
    <property type="evidence" value="ECO:0007669"/>
    <property type="project" value="UniProtKB-UniRule"/>
</dbReference>
<evidence type="ECO:0000256" key="2">
    <source>
        <dbReference type="ARBA" id="ARBA00005080"/>
    </source>
</evidence>
<dbReference type="UniPathway" id="UPA00848">
    <property type="reaction ID" value="UER00151"/>
</dbReference>
<dbReference type="Gene3D" id="1.10.286.10">
    <property type="match status" value="1"/>
</dbReference>
<comment type="similarity">
    <text evidence="3 8">Belongs to the GTP cyclohydrolase I family.</text>
</comment>
<dbReference type="GO" id="GO:0005737">
    <property type="term" value="C:cytoplasm"/>
    <property type="evidence" value="ECO:0007669"/>
    <property type="project" value="TreeGrafter"/>
</dbReference>
<dbReference type="SUPFAM" id="SSF55620">
    <property type="entry name" value="Tetrahydrobiopterin biosynthesis enzymes-like"/>
    <property type="match status" value="1"/>
</dbReference>
<dbReference type="GO" id="GO:0008270">
    <property type="term" value="F:zinc ion binding"/>
    <property type="evidence" value="ECO:0007669"/>
    <property type="project" value="UniProtKB-UniRule"/>
</dbReference>
<evidence type="ECO:0000256" key="1">
    <source>
        <dbReference type="ARBA" id="ARBA00001052"/>
    </source>
</evidence>
<dbReference type="GO" id="GO:0006730">
    <property type="term" value="P:one-carbon metabolic process"/>
    <property type="evidence" value="ECO:0007669"/>
    <property type="project" value="UniProtKB-UniRule"/>
</dbReference>
<dbReference type="InterPro" id="IPR043133">
    <property type="entry name" value="GTP-CH-I_C/QueF"/>
</dbReference>
<proteinExistence type="inferred from homology"/>
<dbReference type="Pfam" id="PF01227">
    <property type="entry name" value="GTP_cyclohydroI"/>
    <property type="match status" value="1"/>
</dbReference>
<evidence type="ECO:0000256" key="8">
    <source>
        <dbReference type="HAMAP-Rule" id="MF_00223"/>
    </source>
</evidence>
<dbReference type="EMBL" id="CP046391">
    <property type="protein sequence ID" value="QJC27598.1"/>
    <property type="molecule type" value="Genomic_DNA"/>
</dbReference>
<comment type="catalytic activity">
    <reaction evidence="1 8">
        <text>GTP + H2O = 7,8-dihydroneopterin 3'-triphosphate + formate + H(+)</text>
        <dbReference type="Rhea" id="RHEA:17473"/>
        <dbReference type="ChEBI" id="CHEBI:15377"/>
        <dbReference type="ChEBI" id="CHEBI:15378"/>
        <dbReference type="ChEBI" id="CHEBI:15740"/>
        <dbReference type="ChEBI" id="CHEBI:37565"/>
        <dbReference type="ChEBI" id="CHEBI:58462"/>
        <dbReference type="EC" id="3.5.4.16"/>
    </reaction>
</comment>
<dbReference type="AlphaFoldDB" id="A0A858PYG3"/>
<evidence type="ECO:0000313" key="10">
    <source>
        <dbReference type="EMBL" id="QJC27598.1"/>
    </source>
</evidence>
<dbReference type="GO" id="GO:0006729">
    <property type="term" value="P:tetrahydrobiopterin biosynthetic process"/>
    <property type="evidence" value="ECO:0007669"/>
    <property type="project" value="TreeGrafter"/>
</dbReference>
<dbReference type="PANTHER" id="PTHR11109:SF7">
    <property type="entry name" value="GTP CYCLOHYDROLASE 1"/>
    <property type="match status" value="1"/>
</dbReference>
<keyword evidence="6 8" id="KW-0378">Hydrolase</keyword>
<keyword evidence="8" id="KW-0479">Metal-binding</keyword>
<evidence type="ECO:0000256" key="7">
    <source>
        <dbReference type="ARBA" id="ARBA00023134"/>
    </source>
</evidence>
<comment type="subunit">
    <text evidence="8">Homopolymer.</text>
</comment>
<evidence type="ECO:0000259" key="9">
    <source>
        <dbReference type="Pfam" id="PF01227"/>
    </source>
</evidence>
<accession>A0A858PYG3</accession>
<comment type="pathway">
    <text evidence="2 8">Cofactor biosynthesis; 7,8-dihydroneopterin triphosphate biosynthesis; 7,8-dihydroneopterin triphosphate from GTP: step 1/1.</text>
</comment>
<evidence type="ECO:0000256" key="4">
    <source>
        <dbReference type="ARBA" id="ARBA00011857"/>
    </source>
</evidence>
<sequence length="199" mass="22284">MSVDVSCPPSREQAEDAVRVLIKWIGDSAERDGLLMTPSRVLDMYKKTFSGYGFDEDAVSKGAVLSNDAGYTDMIVAKGVGFSSNCEHHFSSVQGTANIAYIPREKILGIGRIKKIVDGFSRRLQLQERMTVQVAELLEKVLDPIGVAVLIEGEHMCVECDIKKMWTSGFRFQTSHMLGVFKDNNELRREFFTRLKLGL</sequence>
<dbReference type="FunFam" id="3.30.1130.10:FF:000001">
    <property type="entry name" value="GTP cyclohydrolase 1"/>
    <property type="match status" value="1"/>
</dbReference>
<gene>
    <name evidence="8 10" type="primary">folE</name>
    <name evidence="10" type="ORF">ANPL_02675</name>
</gene>
<dbReference type="NCBIfam" id="NF006826">
    <property type="entry name" value="PRK09347.1-3"/>
    <property type="match status" value="1"/>
</dbReference>
<dbReference type="PANTHER" id="PTHR11109">
    <property type="entry name" value="GTP CYCLOHYDROLASE I"/>
    <property type="match status" value="1"/>
</dbReference>
<dbReference type="InterPro" id="IPR018234">
    <property type="entry name" value="GTP_CycHdrlase_I_CS"/>
</dbReference>
<dbReference type="InterPro" id="IPR001474">
    <property type="entry name" value="GTP_CycHdrlase_I"/>
</dbReference>
<dbReference type="PROSITE" id="PS00859">
    <property type="entry name" value="GTP_CYCLOHYDROL_1_1"/>
    <property type="match status" value="1"/>
</dbReference>
<organism evidence="10 11">
    <name type="scientific">Anaplasma platys</name>
    <dbReference type="NCBI Taxonomy" id="949"/>
    <lineage>
        <taxon>Bacteria</taxon>
        <taxon>Pseudomonadati</taxon>
        <taxon>Pseudomonadota</taxon>
        <taxon>Alphaproteobacteria</taxon>
        <taxon>Rickettsiales</taxon>
        <taxon>Anaplasmataceae</taxon>
        <taxon>Anaplasma</taxon>
    </lineage>
</organism>
<feature type="binding site" evidence="8">
    <location>
        <position position="89"/>
    </location>
    <ligand>
        <name>Zn(2+)</name>
        <dbReference type="ChEBI" id="CHEBI:29105"/>
    </ligand>
</feature>
<dbReference type="GO" id="GO:0005525">
    <property type="term" value="F:GTP binding"/>
    <property type="evidence" value="ECO:0007669"/>
    <property type="project" value="UniProtKB-KW"/>
</dbReference>
<keyword evidence="8" id="KW-0862">Zinc</keyword>
<dbReference type="GO" id="GO:0003934">
    <property type="term" value="F:GTP cyclohydrolase I activity"/>
    <property type="evidence" value="ECO:0007669"/>
    <property type="project" value="UniProtKB-UniRule"/>
</dbReference>
<keyword evidence="7 8" id="KW-0342">GTP-binding</keyword>
<dbReference type="RefSeq" id="WP_169193232.1">
    <property type="nucleotide sequence ID" value="NZ_CP046391.1"/>
</dbReference>